<evidence type="ECO:0000313" key="3">
    <source>
        <dbReference type="Proteomes" id="UP000183788"/>
    </source>
</evidence>
<dbReference type="Pfam" id="PF05402">
    <property type="entry name" value="PqqD"/>
    <property type="match status" value="1"/>
</dbReference>
<evidence type="ECO:0000313" key="1">
    <source>
        <dbReference type="EMBL" id="SFW19047.1"/>
    </source>
</evidence>
<dbReference type="InterPro" id="IPR041881">
    <property type="entry name" value="PqqD_sf"/>
</dbReference>
<keyword evidence="4" id="KW-1185">Reference proteome</keyword>
<accession>A0A1K1M7I5</accession>
<reference evidence="2 4" key="2">
    <citation type="submission" date="2023-11" db="EMBL/GenBank/DDBJ databases">
        <title>MicrobeMod: A computational toolkit for identifying prokaryotic methylation and restriction-modification with nanopore sequencing.</title>
        <authorList>
            <person name="Crits-Christoph A."/>
            <person name="Kang S.C."/>
            <person name="Lee H."/>
            <person name="Ostrov N."/>
        </authorList>
    </citation>
    <scope>NUCLEOTIDE SEQUENCE [LARGE SCALE GENOMIC DNA]</scope>
    <source>
        <strain evidence="2 4">ATCC 23090</strain>
    </source>
</reference>
<dbReference type="Gene3D" id="1.10.10.1150">
    <property type="entry name" value="Coenzyme PQQ synthesis protein D (PqqD)"/>
    <property type="match status" value="1"/>
</dbReference>
<dbReference type="Proteomes" id="UP001326715">
    <property type="component" value="Chromosome"/>
</dbReference>
<dbReference type="STRING" id="1004.SAMN05661012_00502"/>
<protein>
    <submittedName>
        <fullName evidence="1">Coenzyme PQQ synthesis protein D (PqqD)</fullName>
    </submittedName>
    <submittedName>
        <fullName evidence="2">PqqD family protein</fullName>
    </submittedName>
</protein>
<reference evidence="1 3" key="1">
    <citation type="submission" date="2016-11" db="EMBL/GenBank/DDBJ databases">
        <authorList>
            <person name="Jaros S."/>
            <person name="Januszkiewicz K."/>
            <person name="Wedrychowicz H."/>
        </authorList>
    </citation>
    <scope>NUCLEOTIDE SEQUENCE [LARGE SCALE GENOMIC DNA]</scope>
    <source>
        <strain evidence="1 3">DSM 784</strain>
    </source>
</reference>
<dbReference type="InterPro" id="IPR008792">
    <property type="entry name" value="PQQD"/>
</dbReference>
<organism evidence="1 3">
    <name type="scientific">Chitinophaga sancti</name>
    <dbReference type="NCBI Taxonomy" id="1004"/>
    <lineage>
        <taxon>Bacteria</taxon>
        <taxon>Pseudomonadati</taxon>
        <taxon>Bacteroidota</taxon>
        <taxon>Chitinophagia</taxon>
        <taxon>Chitinophagales</taxon>
        <taxon>Chitinophagaceae</taxon>
        <taxon>Chitinophaga</taxon>
    </lineage>
</organism>
<name>A0A1K1M7I5_9BACT</name>
<dbReference type="RefSeq" id="WP_072357017.1">
    <property type="nucleotide sequence ID" value="NZ_CP139972.1"/>
</dbReference>
<evidence type="ECO:0000313" key="4">
    <source>
        <dbReference type="Proteomes" id="UP001326715"/>
    </source>
</evidence>
<dbReference type="Proteomes" id="UP000183788">
    <property type="component" value="Unassembled WGS sequence"/>
</dbReference>
<gene>
    <name evidence="1" type="ORF">SAMN05661012_00502</name>
    <name evidence="2" type="ORF">SR876_33220</name>
</gene>
<evidence type="ECO:0000313" key="2">
    <source>
        <dbReference type="EMBL" id="WQG89795.1"/>
    </source>
</evidence>
<dbReference type="EMBL" id="CP140154">
    <property type="protein sequence ID" value="WQG89795.1"/>
    <property type="molecule type" value="Genomic_DNA"/>
</dbReference>
<dbReference type="AlphaFoldDB" id="A0A1K1M7I5"/>
<sequence>MHPDTIISRNEEKFMISTLGNEVVLMDIQQGHYININPVGSTIWNKLSTPVSVKNLITSLVEEFSVSPTQCENDTMQFLQKLEQHHMLKIQ</sequence>
<dbReference type="OrthoDB" id="1495225at2"/>
<proteinExistence type="predicted"/>
<dbReference type="EMBL" id="FPIZ01000001">
    <property type="protein sequence ID" value="SFW19047.1"/>
    <property type="molecule type" value="Genomic_DNA"/>
</dbReference>